<reference evidence="1" key="1">
    <citation type="journal article" date="2012" name="Science">
        <title>Fermentation, hydrogen, and sulfur metabolism in multiple uncultivated bacterial phyla.</title>
        <authorList>
            <person name="Wrighton K.C."/>
            <person name="Thomas B.C."/>
            <person name="Sharon I."/>
            <person name="Miller C.S."/>
            <person name="Castelle C.J."/>
            <person name="VerBerkmoes N.C."/>
            <person name="Wilkins M.J."/>
            <person name="Hettich R.L."/>
            <person name="Lipton M.S."/>
            <person name="Williams K.H."/>
            <person name="Long P.E."/>
            <person name="Banfield J.F."/>
        </authorList>
    </citation>
    <scope>NUCLEOTIDE SEQUENCE [LARGE SCALE GENOMIC DNA]</scope>
</reference>
<evidence type="ECO:0000313" key="1">
    <source>
        <dbReference type="EMBL" id="EKE27103.1"/>
    </source>
</evidence>
<organism evidence="1">
    <name type="scientific">uncultured bacterium</name>
    <name type="common">gcode 4</name>
    <dbReference type="NCBI Taxonomy" id="1234023"/>
    <lineage>
        <taxon>Bacteria</taxon>
        <taxon>environmental samples</taxon>
    </lineage>
</organism>
<name>K2FVY4_9BACT</name>
<proteinExistence type="predicted"/>
<dbReference type="EMBL" id="AMFJ01000557">
    <property type="protein sequence ID" value="EKE27103.1"/>
    <property type="molecule type" value="Genomic_DNA"/>
</dbReference>
<protein>
    <submittedName>
        <fullName evidence="1">Uncharacterized protein</fullName>
    </submittedName>
</protein>
<gene>
    <name evidence="1" type="ORF">ACD_4C00041G0001</name>
</gene>
<comment type="caution">
    <text evidence="1">The sequence shown here is derived from an EMBL/GenBank/DDBJ whole genome shotgun (WGS) entry which is preliminary data.</text>
</comment>
<sequence length="159" mass="17980">MKTHIKYISSIMVTSILVWWMVYAATIDSITTQSMTSGSTVGPGWFQAVNDILNWTFSSGKMCTSNWSSISCTTDIPVGSTLTKVTYTLWKDCNGYYCTTSLGQAYQNKLCELKWAKFFASEIKQSPPVAQITTSSWNANGTWFNVYSNIYWTEITCWK</sequence>
<accession>K2FVY4</accession>
<dbReference type="AlphaFoldDB" id="K2FVY4"/>